<evidence type="ECO:0000313" key="2">
    <source>
        <dbReference type="EMBL" id="SHL43266.1"/>
    </source>
</evidence>
<dbReference type="Pfam" id="PF04519">
    <property type="entry name" value="Bactofilin"/>
    <property type="match status" value="1"/>
</dbReference>
<sequence length="156" mass="16656">MINVRHLFRNLTTPEGLQIPASVTVSGSIDAAVPGRIDGTVEGDVKTTGKLIVSETARIKGHVFAAELILNGKVYGNVYVSDRAQVLSTAHVKGDVNAFSLEVEVGAHIGGVTRKDKLAVQELGKPVQALLPDVPVEPKPVEKVVVPEEEQPTSWF</sequence>
<comment type="similarity">
    <text evidence="1">Belongs to the bactofilin family.</text>
</comment>
<dbReference type="STRING" id="1419482.SAMN05444266_103322"/>
<accession>A0A1M7AL87</accession>
<proteinExistence type="inferred from homology"/>
<evidence type="ECO:0000256" key="1">
    <source>
        <dbReference type="ARBA" id="ARBA00044755"/>
    </source>
</evidence>
<dbReference type="PANTHER" id="PTHR35024:SF4">
    <property type="entry name" value="POLYMER-FORMING CYTOSKELETAL PROTEIN"/>
    <property type="match status" value="1"/>
</dbReference>
<dbReference type="OrthoDB" id="5432602at2"/>
<name>A0A1M7AL87_9BACT</name>
<reference evidence="2 3" key="1">
    <citation type="submission" date="2016-11" db="EMBL/GenBank/DDBJ databases">
        <authorList>
            <person name="Jaros S."/>
            <person name="Januszkiewicz K."/>
            <person name="Wedrychowicz H."/>
        </authorList>
    </citation>
    <scope>NUCLEOTIDE SEQUENCE [LARGE SCALE GENOMIC DNA]</scope>
    <source>
        <strain evidence="2 3">DSM 27406</strain>
    </source>
</reference>
<organism evidence="2 3">
    <name type="scientific">Chitinophaga jiangningensis</name>
    <dbReference type="NCBI Taxonomy" id="1419482"/>
    <lineage>
        <taxon>Bacteria</taxon>
        <taxon>Pseudomonadati</taxon>
        <taxon>Bacteroidota</taxon>
        <taxon>Chitinophagia</taxon>
        <taxon>Chitinophagales</taxon>
        <taxon>Chitinophagaceae</taxon>
        <taxon>Chitinophaga</taxon>
    </lineage>
</organism>
<gene>
    <name evidence="2" type="ORF">SAMN05444266_103322</name>
</gene>
<evidence type="ECO:0000313" key="3">
    <source>
        <dbReference type="Proteomes" id="UP000184420"/>
    </source>
</evidence>
<protein>
    <submittedName>
        <fullName evidence="2">Polymer-forming protein</fullName>
    </submittedName>
</protein>
<dbReference type="EMBL" id="FRBL01000003">
    <property type="protein sequence ID" value="SHL43266.1"/>
    <property type="molecule type" value="Genomic_DNA"/>
</dbReference>
<dbReference type="Proteomes" id="UP000184420">
    <property type="component" value="Unassembled WGS sequence"/>
</dbReference>
<dbReference type="AlphaFoldDB" id="A0A1M7AL87"/>
<dbReference type="PANTHER" id="PTHR35024">
    <property type="entry name" value="HYPOTHETICAL CYTOSOLIC PROTEIN"/>
    <property type="match status" value="1"/>
</dbReference>
<keyword evidence="3" id="KW-1185">Reference proteome</keyword>
<dbReference type="RefSeq" id="WP_073080098.1">
    <property type="nucleotide sequence ID" value="NZ_FRBL01000003.1"/>
</dbReference>
<dbReference type="InterPro" id="IPR007607">
    <property type="entry name" value="BacA/B"/>
</dbReference>